<dbReference type="SMART" id="SM00895">
    <property type="entry name" value="FCD"/>
    <property type="match status" value="1"/>
</dbReference>
<dbReference type="InterPro" id="IPR000524">
    <property type="entry name" value="Tscrpt_reg_HTH_GntR"/>
</dbReference>
<gene>
    <name evidence="5" type="ORF">RND15_37735</name>
</gene>
<dbReference type="InterPro" id="IPR008920">
    <property type="entry name" value="TF_FadR/GntR_C"/>
</dbReference>
<dbReference type="SUPFAM" id="SSF48008">
    <property type="entry name" value="GntR ligand-binding domain-like"/>
    <property type="match status" value="1"/>
</dbReference>
<dbReference type="RefSeq" id="WP_311728965.1">
    <property type="nucleotide sequence ID" value="NZ_JAVRFD010000026.1"/>
</dbReference>
<keyword evidence="1" id="KW-0805">Transcription regulation</keyword>
<evidence type="ECO:0000256" key="1">
    <source>
        <dbReference type="ARBA" id="ARBA00023015"/>
    </source>
</evidence>
<dbReference type="SMART" id="SM00345">
    <property type="entry name" value="HTH_GNTR"/>
    <property type="match status" value="1"/>
</dbReference>
<sequence>MNGELPVAEDSTTHLRTVGKREILRDRVRNALRAAIISGELTAGTVYSAPTLAAKFGVSSTPVREAMIDLVKEGLVVAQPNKGFLITEVSERDLDEVTAVRLLVEPPSVRAVVPLVPAEGLPALRELAQRIVEAAERGDLIGYVEADRVFHLALLAHGGNRRLLEVVSNLRAQTRLLGLAPLVKNGTLVESAAEHHQLLDFVESRNAEAAELFMHRHIGHVRGIWAGGT</sequence>
<evidence type="ECO:0000256" key="2">
    <source>
        <dbReference type="ARBA" id="ARBA00023125"/>
    </source>
</evidence>
<name>A0ABU2XR49_9ACTN</name>
<dbReference type="CDD" id="cd07377">
    <property type="entry name" value="WHTH_GntR"/>
    <property type="match status" value="1"/>
</dbReference>
<dbReference type="PROSITE" id="PS50949">
    <property type="entry name" value="HTH_GNTR"/>
    <property type="match status" value="1"/>
</dbReference>
<dbReference type="InterPro" id="IPR036390">
    <property type="entry name" value="WH_DNA-bd_sf"/>
</dbReference>
<accession>A0ABU2XR49</accession>
<reference evidence="5" key="1">
    <citation type="submission" date="2024-05" db="EMBL/GenBank/DDBJ databases">
        <title>30 novel species of actinomycetes from the DSMZ collection.</title>
        <authorList>
            <person name="Nouioui I."/>
        </authorList>
    </citation>
    <scope>NUCLEOTIDE SEQUENCE</scope>
    <source>
        <strain evidence="5">DSM 41529</strain>
    </source>
</reference>
<keyword evidence="3" id="KW-0804">Transcription</keyword>
<keyword evidence="2" id="KW-0238">DNA-binding</keyword>
<dbReference type="PANTHER" id="PTHR43537:SF45">
    <property type="entry name" value="GNTR FAMILY REGULATORY PROTEIN"/>
    <property type="match status" value="1"/>
</dbReference>
<dbReference type="EMBL" id="JAVRFD010000026">
    <property type="protein sequence ID" value="MDT0548394.1"/>
    <property type="molecule type" value="Genomic_DNA"/>
</dbReference>
<feature type="domain" description="HTH gntR-type" evidence="4">
    <location>
        <begin position="22"/>
        <end position="89"/>
    </location>
</feature>
<dbReference type="InterPro" id="IPR036388">
    <property type="entry name" value="WH-like_DNA-bd_sf"/>
</dbReference>
<dbReference type="Pfam" id="PF07729">
    <property type="entry name" value="FCD"/>
    <property type="match status" value="1"/>
</dbReference>
<evidence type="ECO:0000313" key="6">
    <source>
        <dbReference type="Proteomes" id="UP001180754"/>
    </source>
</evidence>
<dbReference type="Gene3D" id="1.10.10.10">
    <property type="entry name" value="Winged helix-like DNA-binding domain superfamily/Winged helix DNA-binding domain"/>
    <property type="match status" value="1"/>
</dbReference>
<dbReference type="Gene3D" id="1.20.120.530">
    <property type="entry name" value="GntR ligand-binding domain-like"/>
    <property type="match status" value="1"/>
</dbReference>
<proteinExistence type="predicted"/>
<evidence type="ECO:0000256" key="3">
    <source>
        <dbReference type="ARBA" id="ARBA00023163"/>
    </source>
</evidence>
<evidence type="ECO:0000313" key="5">
    <source>
        <dbReference type="EMBL" id="MDT0548394.1"/>
    </source>
</evidence>
<dbReference type="Pfam" id="PF00392">
    <property type="entry name" value="GntR"/>
    <property type="match status" value="1"/>
</dbReference>
<dbReference type="Proteomes" id="UP001180754">
    <property type="component" value="Unassembled WGS sequence"/>
</dbReference>
<organism evidence="5 6">
    <name type="scientific">Streptomyces lonegramiae</name>
    <dbReference type="NCBI Taxonomy" id="3075524"/>
    <lineage>
        <taxon>Bacteria</taxon>
        <taxon>Bacillati</taxon>
        <taxon>Actinomycetota</taxon>
        <taxon>Actinomycetes</taxon>
        <taxon>Kitasatosporales</taxon>
        <taxon>Streptomycetaceae</taxon>
        <taxon>Streptomyces</taxon>
    </lineage>
</organism>
<evidence type="ECO:0000259" key="4">
    <source>
        <dbReference type="PROSITE" id="PS50949"/>
    </source>
</evidence>
<dbReference type="InterPro" id="IPR011711">
    <property type="entry name" value="GntR_C"/>
</dbReference>
<keyword evidence="6" id="KW-1185">Reference proteome</keyword>
<protein>
    <submittedName>
        <fullName evidence="5">GntR family transcriptional regulator</fullName>
    </submittedName>
</protein>
<dbReference type="SUPFAM" id="SSF46785">
    <property type="entry name" value="Winged helix' DNA-binding domain"/>
    <property type="match status" value="1"/>
</dbReference>
<comment type="caution">
    <text evidence="5">The sequence shown here is derived from an EMBL/GenBank/DDBJ whole genome shotgun (WGS) entry which is preliminary data.</text>
</comment>
<dbReference type="PANTHER" id="PTHR43537">
    <property type="entry name" value="TRANSCRIPTIONAL REGULATOR, GNTR FAMILY"/>
    <property type="match status" value="1"/>
</dbReference>